<dbReference type="Gene3D" id="3.30.1370.10">
    <property type="entry name" value="K Homology domain, type 1"/>
    <property type="match status" value="2"/>
</dbReference>
<dbReference type="InterPro" id="IPR041174">
    <property type="entry name" value="KRR1-like_KH1"/>
</dbReference>
<feature type="region of interest" description="Disordered" evidence="9">
    <location>
        <begin position="302"/>
        <end position="337"/>
    </location>
</feature>
<dbReference type="InterPro" id="IPR036612">
    <property type="entry name" value="KH_dom_type_1_sf"/>
</dbReference>
<evidence type="ECO:0000256" key="6">
    <source>
        <dbReference type="ARBA" id="ARBA00023242"/>
    </source>
</evidence>
<dbReference type="PIRSF" id="PIRSF006515">
    <property type="entry name" value="KRR1"/>
    <property type="match status" value="1"/>
</dbReference>
<keyword evidence="12" id="KW-1185">Reference proteome</keyword>
<dbReference type="Pfam" id="PF17903">
    <property type="entry name" value="KH_KRR1_1st"/>
    <property type="match status" value="1"/>
</dbReference>
<keyword evidence="7 8" id="KW-0687">Ribonucleoprotein</keyword>
<dbReference type="CDD" id="cd22393">
    <property type="entry name" value="KH-I_KRR1_rpt1"/>
    <property type="match status" value="1"/>
</dbReference>
<keyword evidence="4 8" id="KW-0698">rRNA processing</keyword>
<comment type="caution">
    <text evidence="11">The sequence shown here is derived from an EMBL/GenBank/DDBJ whole genome shotgun (WGS) entry which is preliminary data.</text>
</comment>
<comment type="similarity">
    <text evidence="2 8">Belongs to the KRR1 family.</text>
</comment>
<evidence type="ECO:0000256" key="3">
    <source>
        <dbReference type="ARBA" id="ARBA00022517"/>
    </source>
</evidence>
<accession>A0ABR4Q0T4</accession>
<proteinExistence type="inferred from homology"/>
<comment type="subcellular location">
    <subcellularLocation>
        <location evidence="1 8">Nucleus</location>
        <location evidence="1 8">Nucleolus</location>
    </subcellularLocation>
</comment>
<feature type="domain" description="K Homology" evidence="10">
    <location>
        <begin position="150"/>
        <end position="218"/>
    </location>
</feature>
<name>A0ABR4Q0T4_9CEST</name>
<dbReference type="Proteomes" id="UP001651158">
    <property type="component" value="Unassembled WGS sequence"/>
</dbReference>
<dbReference type="PANTHER" id="PTHR12581:SF0">
    <property type="entry name" value="KRR1 SMALL SUBUNIT PROCESSOME COMPONENT HOMOLOG"/>
    <property type="match status" value="1"/>
</dbReference>
<sequence>MPKVNRRRRLDFPEVKGWVPYKPFSKNKEEILKEFDAKSERVDVPENWKEPKFNPEDNPNGRLYSQSIFSTLFPKYREKYLREVWPAVVKILREHYVKAELDLCESTMSVSTTPKTFDPFIILKSRDMIRLLARSVPLDVAARVLNDDMFADIIEINLKNRERFIKRRNRLIGDEGNTLKAIELSTQCYVMVQGKTVAVVGPYDGLKKVRQVVNECIFDNVHPVYHIKRFVIIQKLMSDPNKKNISWTKFLPNIKKKSLSKRRKPRKVRKKGEYTPFPPPPQPSKVDIELEKGTYFLAKAEKQRASKEAKVIASEETSRKRQQEKRAVAFMEPKERK</sequence>
<evidence type="ECO:0000256" key="2">
    <source>
        <dbReference type="ARBA" id="ARBA00009344"/>
    </source>
</evidence>
<dbReference type="InterPro" id="IPR048550">
    <property type="entry name" value="KRR1-like_KH1_euk"/>
</dbReference>
<evidence type="ECO:0000256" key="8">
    <source>
        <dbReference type="PIRNR" id="PIRNR006515"/>
    </source>
</evidence>
<organism evidence="11 12">
    <name type="scientific">Taenia crassiceps</name>
    <dbReference type="NCBI Taxonomy" id="6207"/>
    <lineage>
        <taxon>Eukaryota</taxon>
        <taxon>Metazoa</taxon>
        <taxon>Spiralia</taxon>
        <taxon>Lophotrochozoa</taxon>
        <taxon>Platyhelminthes</taxon>
        <taxon>Cestoda</taxon>
        <taxon>Eucestoda</taxon>
        <taxon>Cyclophyllidea</taxon>
        <taxon>Taeniidae</taxon>
        <taxon>Taenia</taxon>
    </lineage>
</organism>
<dbReference type="SMART" id="SM00322">
    <property type="entry name" value="KH"/>
    <property type="match status" value="1"/>
</dbReference>
<comment type="subunit">
    <text evidence="8">Component of the ribosomal small subunit (SSU) processome.</text>
</comment>
<dbReference type="InterPro" id="IPR004087">
    <property type="entry name" value="KH_dom"/>
</dbReference>
<evidence type="ECO:0000259" key="10">
    <source>
        <dbReference type="SMART" id="SM00322"/>
    </source>
</evidence>
<feature type="region of interest" description="Disordered" evidence="9">
    <location>
        <begin position="257"/>
        <end position="286"/>
    </location>
</feature>
<evidence type="ECO:0000256" key="4">
    <source>
        <dbReference type="ARBA" id="ARBA00022552"/>
    </source>
</evidence>
<dbReference type="EMBL" id="JAKROA010000022">
    <property type="protein sequence ID" value="KAL5102955.1"/>
    <property type="molecule type" value="Genomic_DNA"/>
</dbReference>
<dbReference type="InterPro" id="IPR048548">
    <property type="entry name" value="KRR1-like_KH2"/>
</dbReference>
<dbReference type="InterPro" id="IPR048549">
    <property type="entry name" value="KRR1-like_KH2_euk"/>
</dbReference>
<evidence type="ECO:0000256" key="5">
    <source>
        <dbReference type="ARBA" id="ARBA00022884"/>
    </source>
</evidence>
<feature type="compositionally biased region" description="Basic and acidic residues" evidence="9">
    <location>
        <begin position="316"/>
        <end position="337"/>
    </location>
</feature>
<keyword evidence="5 8" id="KW-0694">RNA-binding</keyword>
<feature type="compositionally biased region" description="Basic residues" evidence="9">
    <location>
        <begin position="257"/>
        <end position="270"/>
    </location>
</feature>
<reference evidence="11 12" key="1">
    <citation type="journal article" date="2022" name="Front. Cell. Infect. Microbiol.">
        <title>The Genomes of Two Strains of Taenia crassiceps the Animal Model for the Study of Human Cysticercosis.</title>
        <authorList>
            <person name="Bobes R.J."/>
            <person name="Estrada K."/>
            <person name="Rios-Valencia D.G."/>
            <person name="Calderon-Gallegos A."/>
            <person name="de la Torre P."/>
            <person name="Carrero J.C."/>
            <person name="Sanchez-Flores A."/>
            <person name="Laclette J.P."/>
        </authorList>
    </citation>
    <scope>NUCLEOTIDE SEQUENCE [LARGE SCALE GENOMIC DNA]</scope>
    <source>
        <strain evidence="11">WFUcys</strain>
    </source>
</reference>
<evidence type="ECO:0000256" key="7">
    <source>
        <dbReference type="ARBA" id="ARBA00023274"/>
    </source>
</evidence>
<dbReference type="SUPFAM" id="SSF54791">
    <property type="entry name" value="Eukaryotic type KH-domain (KH-domain type I)"/>
    <property type="match status" value="1"/>
</dbReference>
<keyword evidence="3 8" id="KW-0690">Ribosome biogenesis</keyword>
<dbReference type="InterPro" id="IPR024166">
    <property type="entry name" value="rRNA_assembly_KRR1"/>
</dbReference>
<dbReference type="CDD" id="cd22394">
    <property type="entry name" value="KH-I_KRR1_rpt2"/>
    <property type="match status" value="1"/>
</dbReference>
<evidence type="ECO:0000313" key="11">
    <source>
        <dbReference type="EMBL" id="KAL5102955.1"/>
    </source>
</evidence>
<keyword evidence="6 8" id="KW-0539">Nucleus</keyword>
<protein>
    <recommendedName>
        <fullName evidence="8">KRR1 small subunit processome component</fullName>
    </recommendedName>
    <alternativeName>
        <fullName evidence="8">KRR-R motif-containing protein 1</fullName>
    </alternativeName>
</protein>
<evidence type="ECO:0000256" key="1">
    <source>
        <dbReference type="ARBA" id="ARBA00004604"/>
    </source>
</evidence>
<comment type="function">
    <text evidence="8">Required for 40S ribosome biogenesis. Involved in nucleolar processing of pre-18S ribosomal RNA and ribosome assembly.</text>
</comment>
<dbReference type="Pfam" id="PF21800">
    <property type="entry name" value="KH_KRR1_2nd"/>
    <property type="match status" value="1"/>
</dbReference>
<evidence type="ECO:0000313" key="12">
    <source>
        <dbReference type="Proteomes" id="UP001651158"/>
    </source>
</evidence>
<gene>
    <name evidence="11" type="ORF">TcWFU_005644</name>
</gene>
<dbReference type="PANTHER" id="PTHR12581">
    <property type="entry name" value="HIV-1 REV BINDING PROTEIN 2, 3"/>
    <property type="match status" value="1"/>
</dbReference>
<evidence type="ECO:0000256" key="9">
    <source>
        <dbReference type="SAM" id="MobiDB-lite"/>
    </source>
</evidence>